<dbReference type="InterPro" id="IPR000073">
    <property type="entry name" value="AB_hydrolase_1"/>
</dbReference>
<organism evidence="3 4">
    <name type="scientific">Hymenobacter crusticola</name>
    <dbReference type="NCBI Taxonomy" id="1770526"/>
    <lineage>
        <taxon>Bacteria</taxon>
        <taxon>Pseudomonadati</taxon>
        <taxon>Bacteroidota</taxon>
        <taxon>Cytophagia</taxon>
        <taxon>Cytophagales</taxon>
        <taxon>Hymenobacteraceae</taxon>
        <taxon>Hymenobacter</taxon>
    </lineage>
</organism>
<dbReference type="AlphaFoldDB" id="A0A243WG54"/>
<keyword evidence="3" id="KW-0378">Hydrolase</keyword>
<dbReference type="GO" id="GO:0016787">
    <property type="term" value="F:hydrolase activity"/>
    <property type="evidence" value="ECO:0007669"/>
    <property type="project" value="UniProtKB-KW"/>
</dbReference>
<dbReference type="EMBL" id="MTSE01000005">
    <property type="protein sequence ID" value="OUJ73891.1"/>
    <property type="molecule type" value="Genomic_DNA"/>
</dbReference>
<dbReference type="InterPro" id="IPR029058">
    <property type="entry name" value="AB_hydrolase_fold"/>
</dbReference>
<dbReference type="PRINTS" id="PR00111">
    <property type="entry name" value="ABHYDROLASE"/>
</dbReference>
<comment type="caution">
    <text evidence="3">The sequence shown here is derived from an EMBL/GenBank/DDBJ whole genome shotgun (WGS) entry which is preliminary data.</text>
</comment>
<proteinExistence type="inferred from homology"/>
<dbReference type="Gene3D" id="3.40.50.1820">
    <property type="entry name" value="alpha/beta hydrolase"/>
    <property type="match status" value="1"/>
</dbReference>
<dbReference type="Proteomes" id="UP000194873">
    <property type="component" value="Unassembled WGS sequence"/>
</dbReference>
<reference evidence="3 4" key="1">
    <citation type="submission" date="2017-01" db="EMBL/GenBank/DDBJ databases">
        <title>A new Hymenobacter.</title>
        <authorList>
            <person name="Liang Y."/>
            <person name="Feng F."/>
        </authorList>
    </citation>
    <scope>NUCLEOTIDE SEQUENCE [LARGE SCALE GENOMIC DNA]</scope>
    <source>
        <strain evidence="3">MIMBbqt21</strain>
    </source>
</reference>
<sequence>MLQRNNVRVIGEGKPPILLCHGFGCNQHIWHYLTTPLAARYQIILFDHVGAGESDLTAYDPVKYNSLDGYAQDIIEICQALKLQEVVIVGHSVGAMIAMLAAISGPEYFSKVVMLAPSPCYSNQPGYHGGFEPEDVQQLLQLMDADYNGWAHMFAGLLVGPDHASLGEELATYFCETDSTIAKQFARVSFLSDNRAEVPHLQTSTLLLQCQQDAVAPEEVGAYLLEHMHKATLVQLQATGHCPHLSAPLETLAAIEAFLAA</sequence>
<dbReference type="SUPFAM" id="SSF53474">
    <property type="entry name" value="alpha/beta-Hydrolases"/>
    <property type="match status" value="1"/>
</dbReference>
<feature type="domain" description="AB hydrolase-1" evidence="2">
    <location>
        <begin position="17"/>
        <end position="254"/>
    </location>
</feature>
<dbReference type="Pfam" id="PF12697">
    <property type="entry name" value="Abhydrolase_6"/>
    <property type="match status" value="1"/>
</dbReference>
<evidence type="ECO:0000259" key="2">
    <source>
        <dbReference type="Pfam" id="PF12697"/>
    </source>
</evidence>
<evidence type="ECO:0000313" key="4">
    <source>
        <dbReference type="Proteomes" id="UP000194873"/>
    </source>
</evidence>
<dbReference type="OrthoDB" id="9780932at2"/>
<gene>
    <name evidence="3" type="ORF">BXP70_11510</name>
</gene>
<dbReference type="PANTHER" id="PTHR43039">
    <property type="entry name" value="ESTERASE-RELATED"/>
    <property type="match status" value="1"/>
</dbReference>
<accession>A0A243WG54</accession>
<keyword evidence="4" id="KW-1185">Reference proteome</keyword>
<evidence type="ECO:0000256" key="1">
    <source>
        <dbReference type="ARBA" id="ARBA00008645"/>
    </source>
</evidence>
<name>A0A243WG54_9BACT</name>
<protein>
    <submittedName>
        <fullName evidence="3">Alpha/beta hydrolase</fullName>
    </submittedName>
</protein>
<comment type="similarity">
    <text evidence="1">Belongs to the AB hydrolase superfamily.</text>
</comment>
<evidence type="ECO:0000313" key="3">
    <source>
        <dbReference type="EMBL" id="OUJ73891.1"/>
    </source>
</evidence>